<dbReference type="GO" id="GO:0004540">
    <property type="term" value="F:RNA nuclease activity"/>
    <property type="evidence" value="ECO:0007669"/>
    <property type="project" value="InterPro"/>
</dbReference>
<comment type="similarity">
    <text evidence="7 8">Belongs to the PINc/VapC protein family.</text>
</comment>
<dbReference type="GO" id="GO:0016787">
    <property type="term" value="F:hydrolase activity"/>
    <property type="evidence" value="ECO:0007669"/>
    <property type="project" value="UniProtKB-KW"/>
</dbReference>
<reference evidence="11" key="1">
    <citation type="submission" date="2011-05" db="EMBL/GenBank/DDBJ databases">
        <title>Complete sequence of Desulfotomaculum kuznetsovii DSM 6115.</title>
        <authorList>
            <person name="Lucas S."/>
            <person name="Han J."/>
            <person name="Lapidus A."/>
            <person name="Cheng J.-F."/>
            <person name="Goodwin L."/>
            <person name="Pitluck S."/>
            <person name="Peters L."/>
            <person name="Mikhailova N."/>
            <person name="Lu M."/>
            <person name="Saunders E."/>
            <person name="Han C."/>
            <person name="Tapia R."/>
            <person name="Land M."/>
            <person name="Hauser L."/>
            <person name="Kyrpides N."/>
            <person name="Ivanova N."/>
            <person name="Pagani I."/>
            <person name="Nazina T."/>
            <person name="Ivanova A."/>
            <person name="Parshina S."/>
            <person name="Kuever J."/>
            <person name="Muyzer G."/>
            <person name="Plugge C."/>
            <person name="Stams A."/>
            <person name="Woyke T."/>
        </authorList>
    </citation>
    <scope>NUCLEOTIDE SEQUENCE [LARGE SCALE GENOMIC DNA]</scope>
    <source>
        <strain evidence="11">DSM 6115 / VKM B-1805 / 17</strain>
    </source>
</reference>
<gene>
    <name evidence="8" type="primary">vapC</name>
    <name evidence="10" type="ordered locus">Desku_3409</name>
</gene>
<protein>
    <recommendedName>
        <fullName evidence="8">Ribonuclease VapC</fullName>
        <shortName evidence="8">RNase VapC</shortName>
        <ecNumber evidence="8">3.1.-.-</ecNumber>
    </recommendedName>
    <alternativeName>
        <fullName evidence="8">Toxin VapC</fullName>
    </alternativeName>
</protein>
<feature type="binding site" evidence="8">
    <location>
        <position position="96"/>
    </location>
    <ligand>
        <name>Mg(2+)</name>
        <dbReference type="ChEBI" id="CHEBI:18420"/>
    </ligand>
</feature>
<evidence type="ECO:0000313" key="10">
    <source>
        <dbReference type="EMBL" id="AEG16890.1"/>
    </source>
</evidence>
<dbReference type="InterPro" id="IPR002716">
    <property type="entry name" value="PIN_dom"/>
</dbReference>
<accession>A0AAU8PFU6</accession>
<keyword evidence="2 8" id="KW-1277">Toxin-antitoxin system</keyword>
<evidence type="ECO:0000256" key="4">
    <source>
        <dbReference type="ARBA" id="ARBA00022723"/>
    </source>
</evidence>
<comment type="cofactor">
    <cofactor evidence="1 8">
        <name>Mg(2+)</name>
        <dbReference type="ChEBI" id="CHEBI:18420"/>
    </cofactor>
</comment>
<dbReference type="HAMAP" id="MF_00265">
    <property type="entry name" value="VapC_Nob1"/>
    <property type="match status" value="1"/>
</dbReference>
<dbReference type="PANTHER" id="PTHR33653">
    <property type="entry name" value="RIBONUCLEASE VAPC2"/>
    <property type="match status" value="1"/>
</dbReference>
<feature type="binding site" evidence="8">
    <location>
        <position position="7"/>
    </location>
    <ligand>
        <name>Mg(2+)</name>
        <dbReference type="ChEBI" id="CHEBI:18420"/>
    </ligand>
</feature>
<dbReference type="EMBL" id="CP002770">
    <property type="protein sequence ID" value="AEG16890.1"/>
    <property type="molecule type" value="Genomic_DNA"/>
</dbReference>
<dbReference type="EC" id="3.1.-.-" evidence="8"/>
<dbReference type="InterPro" id="IPR050556">
    <property type="entry name" value="Type_II_TA_system_RNase"/>
</dbReference>
<dbReference type="KEGG" id="dku:Desku_3409"/>
<dbReference type="InterPro" id="IPR022907">
    <property type="entry name" value="VapC_family"/>
</dbReference>
<keyword evidence="4 8" id="KW-0479">Metal-binding</keyword>
<proteinExistence type="inferred from homology"/>
<keyword evidence="3 8" id="KW-0540">Nuclease</keyword>
<dbReference type="GO" id="GO:0090729">
    <property type="term" value="F:toxin activity"/>
    <property type="evidence" value="ECO:0007669"/>
    <property type="project" value="UniProtKB-KW"/>
</dbReference>
<dbReference type="InterPro" id="IPR029060">
    <property type="entry name" value="PIN-like_dom_sf"/>
</dbReference>
<dbReference type="Proteomes" id="UP000009229">
    <property type="component" value="Chromosome"/>
</dbReference>
<evidence type="ECO:0000256" key="6">
    <source>
        <dbReference type="ARBA" id="ARBA00022842"/>
    </source>
</evidence>
<evidence type="ECO:0000256" key="5">
    <source>
        <dbReference type="ARBA" id="ARBA00022801"/>
    </source>
</evidence>
<dbReference type="RefSeq" id="WP_013824396.1">
    <property type="nucleotide sequence ID" value="NC_015573.1"/>
</dbReference>
<dbReference type="GO" id="GO:0000287">
    <property type="term" value="F:magnesium ion binding"/>
    <property type="evidence" value="ECO:0007669"/>
    <property type="project" value="UniProtKB-UniRule"/>
</dbReference>
<dbReference type="SUPFAM" id="SSF88723">
    <property type="entry name" value="PIN domain-like"/>
    <property type="match status" value="1"/>
</dbReference>
<keyword evidence="5 8" id="KW-0378">Hydrolase</keyword>
<dbReference type="Gene3D" id="3.40.50.1010">
    <property type="entry name" value="5'-nuclease"/>
    <property type="match status" value="1"/>
</dbReference>
<evidence type="ECO:0000256" key="7">
    <source>
        <dbReference type="ARBA" id="ARBA00038093"/>
    </source>
</evidence>
<dbReference type="AlphaFoldDB" id="A0AAU8PFU6"/>
<evidence type="ECO:0000313" key="11">
    <source>
        <dbReference type="Proteomes" id="UP000009229"/>
    </source>
</evidence>
<evidence type="ECO:0000256" key="8">
    <source>
        <dbReference type="HAMAP-Rule" id="MF_00265"/>
    </source>
</evidence>
<keyword evidence="8" id="KW-0800">Toxin</keyword>
<evidence type="ECO:0000259" key="9">
    <source>
        <dbReference type="Pfam" id="PF01850"/>
    </source>
</evidence>
<name>A0AAU8PFU6_DESK7</name>
<evidence type="ECO:0000256" key="2">
    <source>
        <dbReference type="ARBA" id="ARBA00022649"/>
    </source>
</evidence>
<dbReference type="CDD" id="cd18741">
    <property type="entry name" value="PIN_VapC4-5_FitB-like"/>
    <property type="match status" value="1"/>
</dbReference>
<dbReference type="PANTHER" id="PTHR33653:SF1">
    <property type="entry name" value="RIBONUCLEASE VAPC2"/>
    <property type="match status" value="1"/>
</dbReference>
<dbReference type="Pfam" id="PF01850">
    <property type="entry name" value="PIN"/>
    <property type="match status" value="1"/>
</dbReference>
<evidence type="ECO:0000256" key="3">
    <source>
        <dbReference type="ARBA" id="ARBA00022722"/>
    </source>
</evidence>
<evidence type="ECO:0000256" key="1">
    <source>
        <dbReference type="ARBA" id="ARBA00001946"/>
    </source>
</evidence>
<feature type="domain" description="PIN" evidence="9">
    <location>
        <begin position="5"/>
        <end position="120"/>
    </location>
</feature>
<comment type="function">
    <text evidence="8">Toxic component of a toxin-antitoxin (TA) system. An RNase.</text>
</comment>
<keyword evidence="11" id="KW-1185">Reference proteome</keyword>
<keyword evidence="6 8" id="KW-0460">Magnesium</keyword>
<organism evidence="10 11">
    <name type="scientific">Desulfofundulus kuznetsovii (strain DSM 6115 / VKM B-1805 / 17)</name>
    <name type="common">Desulfotomaculum kuznetsovii</name>
    <dbReference type="NCBI Taxonomy" id="760568"/>
    <lineage>
        <taxon>Bacteria</taxon>
        <taxon>Bacillati</taxon>
        <taxon>Bacillota</taxon>
        <taxon>Clostridia</taxon>
        <taxon>Eubacteriales</taxon>
        <taxon>Peptococcaceae</taxon>
        <taxon>Desulfofundulus</taxon>
    </lineage>
</organism>
<sequence>MSKLMLDTSVLIDHLRNYKPATEFLETVFGSGIPAIISAVTEMELYAGKSLQNRTAEDAVQKLLELLDAVPVTSGIARQAGILLRQYRPKGLTPVDAIIASTAMEQKATLITRNTRHFRMIDGLLVFDLPAGQ</sequence>